<proteinExistence type="predicted"/>
<dbReference type="EMBL" id="KN838623">
    <property type="protein sequence ID" value="KIK00558.1"/>
    <property type="molecule type" value="Genomic_DNA"/>
</dbReference>
<keyword evidence="1" id="KW-0677">Repeat</keyword>
<dbReference type="InterPro" id="IPR007111">
    <property type="entry name" value="NACHT_NTPase"/>
</dbReference>
<dbReference type="Proteomes" id="UP000054477">
    <property type="component" value="Unassembled WGS sequence"/>
</dbReference>
<dbReference type="STRING" id="1095629.A0A0C9XXI5"/>
<accession>A0A0C9XXI5</accession>
<dbReference type="Gene3D" id="3.40.50.300">
    <property type="entry name" value="P-loop containing nucleotide triphosphate hydrolases"/>
    <property type="match status" value="1"/>
</dbReference>
<organism evidence="3 4">
    <name type="scientific">Laccaria amethystina LaAM-08-1</name>
    <dbReference type="NCBI Taxonomy" id="1095629"/>
    <lineage>
        <taxon>Eukaryota</taxon>
        <taxon>Fungi</taxon>
        <taxon>Dikarya</taxon>
        <taxon>Basidiomycota</taxon>
        <taxon>Agaricomycotina</taxon>
        <taxon>Agaricomycetes</taxon>
        <taxon>Agaricomycetidae</taxon>
        <taxon>Agaricales</taxon>
        <taxon>Agaricineae</taxon>
        <taxon>Hydnangiaceae</taxon>
        <taxon>Laccaria</taxon>
    </lineage>
</organism>
<sequence>MCTLPSDPFVEPFYSLKKAFTRLHSPIPESAAGTSINIARPSSALPTPSSTIRAADIAMPVTSDQVEVPGEGLVERLQQVLPISTDFLSSPPTAAVLNVGLVSEGTEMTVAFDQAGDLVERAVNLLQHPISDPPSSDLPISLPIPSALNIEVMPANYAEFSANLEADIINNISAQNVNTAPNYGTINQGVDPNIQITLEMIRDEQLVDKIYKWLSPPKESVNYNAAYAILESQPNTCQWFLKGNTFYGWLKQPGFLWIKGQSGSGKTILSSAITDNVLQRFNSATAYFFFDGRDSQKDFQLHEKLIRSLIWQFSLKCKGRVPKVLVNLYARCGNGHQEPTLGDLQNTLQRILDGFSSTFIILDALDECTEREKLLNWIQTLILEKDINLGLHLIVTSCPELEIEDKFKSHHYLDLVEESENHDLVAYLDYQLQNDSDLQKWNSDTQEQIKSSLMKKADGMFCWVSLQLNELKKCRTKTDIKKQLADLPQGLDKTYDQILLGINEKDHVYAKTFLQWLCFSVCPLTLEELAATAAVDLSDENGPEYKSDNELQDIKDVLKICSSFIIKSKGMVQNNTRLN</sequence>
<dbReference type="PANTHER" id="PTHR10039:SF16">
    <property type="entry name" value="GPI INOSITOL-DEACYLASE"/>
    <property type="match status" value="1"/>
</dbReference>
<dbReference type="SUPFAM" id="SSF52540">
    <property type="entry name" value="P-loop containing nucleoside triphosphate hydrolases"/>
    <property type="match status" value="1"/>
</dbReference>
<protein>
    <recommendedName>
        <fullName evidence="2">NACHT domain-containing protein</fullName>
    </recommendedName>
</protein>
<dbReference type="InterPro" id="IPR027417">
    <property type="entry name" value="P-loop_NTPase"/>
</dbReference>
<name>A0A0C9XXI5_9AGAR</name>
<dbReference type="PANTHER" id="PTHR10039">
    <property type="entry name" value="AMELOGENIN"/>
    <property type="match status" value="1"/>
</dbReference>
<reference evidence="4" key="2">
    <citation type="submission" date="2015-01" db="EMBL/GenBank/DDBJ databases">
        <title>Evolutionary Origins and Diversification of the Mycorrhizal Mutualists.</title>
        <authorList>
            <consortium name="DOE Joint Genome Institute"/>
            <consortium name="Mycorrhizal Genomics Consortium"/>
            <person name="Kohler A."/>
            <person name="Kuo A."/>
            <person name="Nagy L.G."/>
            <person name="Floudas D."/>
            <person name="Copeland A."/>
            <person name="Barry K.W."/>
            <person name="Cichocki N."/>
            <person name="Veneault-Fourrey C."/>
            <person name="LaButti K."/>
            <person name="Lindquist E.A."/>
            <person name="Lipzen A."/>
            <person name="Lundell T."/>
            <person name="Morin E."/>
            <person name="Murat C."/>
            <person name="Riley R."/>
            <person name="Ohm R."/>
            <person name="Sun H."/>
            <person name="Tunlid A."/>
            <person name="Henrissat B."/>
            <person name="Grigoriev I.V."/>
            <person name="Hibbett D.S."/>
            <person name="Martin F."/>
        </authorList>
    </citation>
    <scope>NUCLEOTIDE SEQUENCE [LARGE SCALE GENOMIC DNA]</scope>
    <source>
        <strain evidence="4">LaAM-08-1</strain>
    </source>
</reference>
<evidence type="ECO:0000313" key="4">
    <source>
        <dbReference type="Proteomes" id="UP000054477"/>
    </source>
</evidence>
<gene>
    <name evidence="3" type="ORF">K443DRAFT_7603</name>
</gene>
<reference evidence="3 4" key="1">
    <citation type="submission" date="2014-04" db="EMBL/GenBank/DDBJ databases">
        <authorList>
            <consortium name="DOE Joint Genome Institute"/>
            <person name="Kuo A."/>
            <person name="Kohler A."/>
            <person name="Nagy L.G."/>
            <person name="Floudas D."/>
            <person name="Copeland A."/>
            <person name="Barry K.W."/>
            <person name="Cichocki N."/>
            <person name="Veneault-Fourrey C."/>
            <person name="LaButti K."/>
            <person name="Lindquist E.A."/>
            <person name="Lipzen A."/>
            <person name="Lundell T."/>
            <person name="Morin E."/>
            <person name="Murat C."/>
            <person name="Sun H."/>
            <person name="Tunlid A."/>
            <person name="Henrissat B."/>
            <person name="Grigoriev I.V."/>
            <person name="Hibbett D.S."/>
            <person name="Martin F."/>
            <person name="Nordberg H.P."/>
            <person name="Cantor M.N."/>
            <person name="Hua S.X."/>
        </authorList>
    </citation>
    <scope>NUCLEOTIDE SEQUENCE [LARGE SCALE GENOMIC DNA]</scope>
    <source>
        <strain evidence="3 4">LaAM-08-1</strain>
    </source>
</reference>
<evidence type="ECO:0000313" key="3">
    <source>
        <dbReference type="EMBL" id="KIK00558.1"/>
    </source>
</evidence>
<evidence type="ECO:0000256" key="1">
    <source>
        <dbReference type="ARBA" id="ARBA00022737"/>
    </source>
</evidence>
<keyword evidence="4" id="KW-1185">Reference proteome</keyword>
<dbReference type="InterPro" id="IPR056884">
    <property type="entry name" value="NPHP3-like_N"/>
</dbReference>
<dbReference type="OrthoDB" id="7464126at2759"/>
<feature type="domain" description="NACHT" evidence="2">
    <location>
        <begin position="254"/>
        <end position="399"/>
    </location>
</feature>
<dbReference type="PROSITE" id="PS50837">
    <property type="entry name" value="NACHT"/>
    <property type="match status" value="1"/>
</dbReference>
<dbReference type="AlphaFoldDB" id="A0A0C9XXI5"/>
<dbReference type="HOGENOM" id="CLU_000288_34_23_1"/>
<evidence type="ECO:0000259" key="2">
    <source>
        <dbReference type="PROSITE" id="PS50837"/>
    </source>
</evidence>
<dbReference type="Pfam" id="PF24883">
    <property type="entry name" value="NPHP3_N"/>
    <property type="match status" value="1"/>
</dbReference>